<evidence type="ECO:0000259" key="8">
    <source>
        <dbReference type="PROSITE" id="PS50059"/>
    </source>
</evidence>
<feature type="chain" id="PRO_5035160205" description="peptidylprolyl isomerase" evidence="7">
    <location>
        <begin position="21"/>
        <end position="711"/>
    </location>
</feature>
<evidence type="ECO:0000313" key="10">
    <source>
        <dbReference type="Proteomes" id="UP000610931"/>
    </source>
</evidence>
<evidence type="ECO:0000313" key="9">
    <source>
        <dbReference type="EMBL" id="MBJ6366475.1"/>
    </source>
</evidence>
<protein>
    <recommendedName>
        <fullName evidence="2 5">peptidylprolyl isomerase</fullName>
        <ecNumber evidence="2 5">5.2.1.8</ecNumber>
    </recommendedName>
</protein>
<dbReference type="PANTHER" id="PTHR10516">
    <property type="entry name" value="PEPTIDYL-PROLYL CIS-TRANS ISOMERASE"/>
    <property type="match status" value="1"/>
</dbReference>
<dbReference type="InterPro" id="IPR019734">
    <property type="entry name" value="TPR_rpt"/>
</dbReference>
<dbReference type="SMART" id="SM00028">
    <property type="entry name" value="TPR"/>
    <property type="match status" value="3"/>
</dbReference>
<dbReference type="RefSeq" id="WP_199111833.1">
    <property type="nucleotide sequence ID" value="NZ_JAELVQ010000001.1"/>
</dbReference>
<dbReference type="PANTHER" id="PTHR10516:SF443">
    <property type="entry name" value="FK506-BINDING PROTEIN 59-RELATED"/>
    <property type="match status" value="1"/>
</dbReference>
<evidence type="ECO:0000256" key="6">
    <source>
        <dbReference type="PROSITE-ProRule" id="PRU00339"/>
    </source>
</evidence>
<comment type="caution">
    <text evidence="9">The sequence shown here is derived from an EMBL/GenBank/DDBJ whole genome shotgun (WGS) entry which is preliminary data.</text>
</comment>
<keyword evidence="6" id="KW-0802">TPR repeat</keyword>
<dbReference type="GO" id="GO:0003755">
    <property type="term" value="F:peptidyl-prolyl cis-trans isomerase activity"/>
    <property type="evidence" value="ECO:0007669"/>
    <property type="project" value="UniProtKB-KW"/>
</dbReference>
<dbReference type="InterPro" id="IPR011990">
    <property type="entry name" value="TPR-like_helical_dom_sf"/>
</dbReference>
<keyword evidence="7" id="KW-0732">Signal</keyword>
<dbReference type="EMBL" id="JAELVQ010000001">
    <property type="protein sequence ID" value="MBJ6366475.1"/>
    <property type="molecule type" value="Genomic_DNA"/>
</dbReference>
<dbReference type="Gene3D" id="2.20.110.10">
    <property type="entry name" value="Histone H3 K4-specific methyltransferase SET7/9 N-terminal domain"/>
    <property type="match status" value="3"/>
</dbReference>
<proteinExistence type="predicted"/>
<name>A0A8J7ITV4_9FLAO</name>
<dbReference type="PROSITE" id="PS50059">
    <property type="entry name" value="FKBP_PPIASE"/>
    <property type="match status" value="1"/>
</dbReference>
<dbReference type="InterPro" id="IPR046357">
    <property type="entry name" value="PPIase_dom_sf"/>
</dbReference>
<dbReference type="AlphaFoldDB" id="A0A8J7ITV4"/>
<dbReference type="Proteomes" id="UP000610931">
    <property type="component" value="Unassembled WGS sequence"/>
</dbReference>
<feature type="repeat" description="TPR" evidence="6">
    <location>
        <begin position="528"/>
        <end position="561"/>
    </location>
</feature>
<gene>
    <name evidence="9" type="ORF">JF259_00100</name>
</gene>
<keyword evidence="4 5" id="KW-0413">Isomerase</keyword>
<evidence type="ECO:0000256" key="4">
    <source>
        <dbReference type="ARBA" id="ARBA00023235"/>
    </source>
</evidence>
<dbReference type="EC" id="5.2.1.8" evidence="2 5"/>
<evidence type="ECO:0000256" key="7">
    <source>
        <dbReference type="SAM" id="SignalP"/>
    </source>
</evidence>
<accession>A0A8J7ITV4</accession>
<sequence>MNFKTILFIAAITISTSASAQNLTLAKAFFKKAQQEYSKKNYTQVFTLLDKAKEQLGGDTNAQIIYLEAKAHYNSDINVNKAKKLLNQFLEEAEPNDSRIDEISSIIVDIEVSDKIDKYGNFKDITGRSGVKTSYYDSGEKEWVQEYKNGKKEGFIKRYNKKGVLIQSGTQKNGYVNGFYEWFDAKGKLHQTNYYDQYGKKTKEQKHYNTTTGELYMIYIYVNGKKNGHYKYFFRGILSTEGNFENDKKKGKWINYYTNGKVSSTYTYNNTPSYDTKIASYLEGVKTSYYENGTKLSEENYVKGKKQGPQKYYYENGNLNHWEYLNADGKLNGERAYYFKSNGKRHINITYENGKAMELLEQVDINGNKIKISKLKKGNGYIKRANAAGVIIYEANIVDGYEEGIVKSFYDSGKLHRIEHYKAGKPIGINKTYFEDGSIKSTWDNDKKRGKFNYVTHQTDALFKLIKDNKTIDDIIAYCKSKNPIGKDFYLSEDAINRLGYYYLTDKKNTEDALKIFKLNIEFHPNAWNTYDSYGECLAKANRIDEATQAFKKSLELNPKNENAIKFLKNPKTFFSKIKSNTNKINGENFLKENKTKKGVQTTVSGLQYIILKQGEGKKPESADVRVKVHYHGTTISGDIIDSSIKSGKPTELNIKDLIKGWTEGIQLMNVGSKYKFFIPHQLAYGNSKMGIVEPFSVLIYEIELLEISEN</sequence>
<dbReference type="Gene3D" id="3.10.50.40">
    <property type="match status" value="1"/>
</dbReference>
<dbReference type="InterPro" id="IPR000774">
    <property type="entry name" value="PPIase_FKBP_N"/>
</dbReference>
<dbReference type="SUPFAM" id="SSF54534">
    <property type="entry name" value="FKBP-like"/>
    <property type="match status" value="1"/>
</dbReference>
<organism evidence="9 10">
    <name type="scientific">Snuella sedimenti</name>
    <dbReference type="NCBI Taxonomy" id="2798802"/>
    <lineage>
        <taxon>Bacteria</taxon>
        <taxon>Pseudomonadati</taxon>
        <taxon>Bacteroidota</taxon>
        <taxon>Flavobacteriia</taxon>
        <taxon>Flavobacteriales</taxon>
        <taxon>Flavobacteriaceae</taxon>
        <taxon>Snuella</taxon>
    </lineage>
</organism>
<dbReference type="GO" id="GO:0006457">
    <property type="term" value="P:protein folding"/>
    <property type="evidence" value="ECO:0007669"/>
    <property type="project" value="InterPro"/>
</dbReference>
<dbReference type="InterPro" id="IPR001179">
    <property type="entry name" value="PPIase_FKBP_dom"/>
</dbReference>
<dbReference type="SUPFAM" id="SSF82185">
    <property type="entry name" value="Histone H3 K4-specific methyltransferase SET7/9 N-terminal domain"/>
    <property type="match status" value="3"/>
</dbReference>
<reference evidence="9" key="1">
    <citation type="submission" date="2020-12" db="EMBL/GenBank/DDBJ databases">
        <title>Snuella sp. nov., isolated from sediment in Incheon.</title>
        <authorList>
            <person name="Kim W."/>
        </authorList>
    </citation>
    <scope>NUCLEOTIDE SEQUENCE</scope>
    <source>
        <strain evidence="9">CAU 1569</strain>
    </source>
</reference>
<feature type="domain" description="PPIase FKBP-type" evidence="8">
    <location>
        <begin position="624"/>
        <end position="709"/>
    </location>
</feature>
<dbReference type="SUPFAM" id="SSF48452">
    <property type="entry name" value="TPR-like"/>
    <property type="match status" value="1"/>
</dbReference>
<evidence type="ECO:0000256" key="5">
    <source>
        <dbReference type="PROSITE-ProRule" id="PRU00277"/>
    </source>
</evidence>
<keyword evidence="3 5" id="KW-0697">Rotamase</keyword>
<comment type="catalytic activity">
    <reaction evidence="1 5">
        <text>[protein]-peptidylproline (omega=180) = [protein]-peptidylproline (omega=0)</text>
        <dbReference type="Rhea" id="RHEA:16237"/>
        <dbReference type="Rhea" id="RHEA-COMP:10747"/>
        <dbReference type="Rhea" id="RHEA-COMP:10748"/>
        <dbReference type="ChEBI" id="CHEBI:83833"/>
        <dbReference type="ChEBI" id="CHEBI:83834"/>
        <dbReference type="EC" id="5.2.1.8"/>
    </reaction>
</comment>
<evidence type="ECO:0000256" key="3">
    <source>
        <dbReference type="ARBA" id="ARBA00023110"/>
    </source>
</evidence>
<dbReference type="GO" id="GO:0005737">
    <property type="term" value="C:cytoplasm"/>
    <property type="evidence" value="ECO:0007669"/>
    <property type="project" value="TreeGrafter"/>
</dbReference>
<evidence type="ECO:0000256" key="2">
    <source>
        <dbReference type="ARBA" id="ARBA00013194"/>
    </source>
</evidence>
<feature type="signal peptide" evidence="7">
    <location>
        <begin position="1"/>
        <end position="20"/>
    </location>
</feature>
<dbReference type="PROSITE" id="PS50005">
    <property type="entry name" value="TPR"/>
    <property type="match status" value="1"/>
</dbReference>
<dbReference type="Pfam" id="PF00254">
    <property type="entry name" value="FKBP_C"/>
    <property type="match status" value="1"/>
</dbReference>
<evidence type="ECO:0000256" key="1">
    <source>
        <dbReference type="ARBA" id="ARBA00000971"/>
    </source>
</evidence>
<dbReference type="Pfam" id="PF07661">
    <property type="entry name" value="MORN_2"/>
    <property type="match status" value="4"/>
</dbReference>
<dbReference type="InterPro" id="IPR011652">
    <property type="entry name" value="MORN_2"/>
</dbReference>
<dbReference type="Gene3D" id="3.90.930.1">
    <property type="match status" value="1"/>
</dbReference>
<dbReference type="Gene3D" id="1.25.40.10">
    <property type="entry name" value="Tetratricopeptide repeat domain"/>
    <property type="match status" value="1"/>
</dbReference>
<keyword evidence="10" id="KW-1185">Reference proteome</keyword>
<dbReference type="InterPro" id="IPR050689">
    <property type="entry name" value="FKBP-type_PPIase"/>
</dbReference>
<dbReference type="Pfam" id="PF01346">
    <property type="entry name" value="FKBP_N"/>
    <property type="match status" value="1"/>
</dbReference>